<dbReference type="Gene3D" id="3.90.700.10">
    <property type="entry name" value="Succinate dehydrogenase/fumarate reductase flavoprotein, catalytic domain"/>
    <property type="match status" value="1"/>
</dbReference>
<dbReference type="PRINTS" id="PR00411">
    <property type="entry name" value="PNDRDTASEI"/>
</dbReference>
<dbReference type="SUPFAM" id="SSF56425">
    <property type="entry name" value="Succinate dehydrogenase/fumarate reductase flavoprotein, catalytic domain"/>
    <property type="match status" value="1"/>
</dbReference>
<accession>A0A1H3QJ71</accession>
<protein>
    <submittedName>
        <fullName evidence="6">FAD binding domain-containing protein</fullName>
    </submittedName>
</protein>
<evidence type="ECO:0000256" key="2">
    <source>
        <dbReference type="ARBA" id="ARBA00022630"/>
    </source>
</evidence>
<reference evidence="7" key="1">
    <citation type="submission" date="2016-10" db="EMBL/GenBank/DDBJ databases">
        <authorList>
            <person name="Varghese N."/>
            <person name="Submissions S."/>
        </authorList>
    </citation>
    <scope>NUCLEOTIDE SEQUENCE [LARGE SCALE GENOMIC DNA]</scope>
    <source>
        <strain evidence="7">DSM 45422</strain>
    </source>
</reference>
<keyword evidence="4" id="KW-0560">Oxidoreductase</keyword>
<dbReference type="InterPro" id="IPR050315">
    <property type="entry name" value="FAD-oxidoreductase_2"/>
</dbReference>
<dbReference type="GO" id="GO:0033765">
    <property type="term" value="F:steroid dehydrogenase activity, acting on the CH-CH group of donors"/>
    <property type="evidence" value="ECO:0007669"/>
    <property type="project" value="UniProtKB-ARBA"/>
</dbReference>
<comment type="cofactor">
    <cofactor evidence="1">
        <name>FAD</name>
        <dbReference type="ChEBI" id="CHEBI:57692"/>
    </cofactor>
</comment>
<dbReference type="PANTHER" id="PTHR43400">
    <property type="entry name" value="FUMARATE REDUCTASE"/>
    <property type="match status" value="1"/>
</dbReference>
<evidence type="ECO:0000256" key="4">
    <source>
        <dbReference type="ARBA" id="ARBA00023002"/>
    </source>
</evidence>
<dbReference type="STRING" id="1137993.SAMN05660209_04787"/>
<dbReference type="InterPro" id="IPR027477">
    <property type="entry name" value="Succ_DH/fumarate_Rdtase_cat_sf"/>
</dbReference>
<gene>
    <name evidence="6" type="ORF">SAMN05660209_04787</name>
</gene>
<keyword evidence="2" id="KW-0285">Flavoprotein</keyword>
<dbReference type="Gene3D" id="3.50.50.60">
    <property type="entry name" value="FAD/NAD(P)-binding domain"/>
    <property type="match status" value="1"/>
</dbReference>
<evidence type="ECO:0000313" key="7">
    <source>
        <dbReference type="Proteomes" id="UP000198921"/>
    </source>
</evidence>
<dbReference type="EMBL" id="FNOT01000023">
    <property type="protein sequence ID" value="SDZ13466.1"/>
    <property type="molecule type" value="Genomic_DNA"/>
</dbReference>
<dbReference type="PANTHER" id="PTHR43400:SF10">
    <property type="entry name" value="3-OXOSTEROID 1-DEHYDROGENASE"/>
    <property type="match status" value="1"/>
</dbReference>
<evidence type="ECO:0000259" key="5">
    <source>
        <dbReference type="Pfam" id="PF00890"/>
    </source>
</evidence>
<dbReference type="OrthoDB" id="9813348at2"/>
<dbReference type="Proteomes" id="UP000198921">
    <property type="component" value="Unassembled WGS sequence"/>
</dbReference>
<dbReference type="SUPFAM" id="SSF51905">
    <property type="entry name" value="FAD/NAD(P)-binding domain"/>
    <property type="match status" value="1"/>
</dbReference>
<dbReference type="RefSeq" id="WP_091161848.1">
    <property type="nucleotide sequence ID" value="NZ_FNOT01000023.1"/>
</dbReference>
<organism evidence="6 7">
    <name type="scientific">Geodermatophilus africanus</name>
    <dbReference type="NCBI Taxonomy" id="1137993"/>
    <lineage>
        <taxon>Bacteria</taxon>
        <taxon>Bacillati</taxon>
        <taxon>Actinomycetota</taxon>
        <taxon>Actinomycetes</taxon>
        <taxon>Geodermatophilales</taxon>
        <taxon>Geodermatophilaceae</taxon>
        <taxon>Geodermatophilus</taxon>
    </lineage>
</organism>
<evidence type="ECO:0000313" key="6">
    <source>
        <dbReference type="EMBL" id="SDZ13466.1"/>
    </source>
</evidence>
<name>A0A1H3QJ71_9ACTN</name>
<evidence type="ECO:0000256" key="3">
    <source>
        <dbReference type="ARBA" id="ARBA00022827"/>
    </source>
</evidence>
<dbReference type="InterPro" id="IPR036188">
    <property type="entry name" value="FAD/NAD-bd_sf"/>
</dbReference>
<proteinExistence type="predicted"/>
<dbReference type="Pfam" id="PF00890">
    <property type="entry name" value="FAD_binding_2"/>
    <property type="match status" value="1"/>
</dbReference>
<dbReference type="InterPro" id="IPR003953">
    <property type="entry name" value="FAD-dep_OxRdtase_2_FAD-bd"/>
</dbReference>
<dbReference type="GO" id="GO:0008202">
    <property type="term" value="P:steroid metabolic process"/>
    <property type="evidence" value="ECO:0007669"/>
    <property type="project" value="UniProtKB-ARBA"/>
</dbReference>
<dbReference type="AlphaFoldDB" id="A0A1H3QJ71"/>
<feature type="domain" description="FAD-dependent oxidoreductase 2 FAD-binding" evidence="5">
    <location>
        <begin position="15"/>
        <end position="517"/>
    </location>
</feature>
<keyword evidence="7" id="KW-1185">Reference proteome</keyword>
<keyword evidence="3" id="KW-0274">FAD</keyword>
<sequence length="535" mass="56830">MTNDRMDGQWDQEVDVLVAGSGIGGLGAAVVAAANGAEVAVVEKAATIGGTTAKSAAYMWIPNNKYLRESGRTDPRPDALRYMAKLSRPRLYDPAHPTLGLPEWEYAGIAAFYDHASEAAETYERLGVLEFGHAADFPDYYAHIPEDAAPTGRILFPAESQGAPIGGRILVGKFADACRRAGVPITVEARVVDVVQDADGTVVGAVVEQGGARRRIRTRRGVVFATGGFTQDPELRLRYLDQSYVGGCAARTNTGDLLAIARDAGADLVNLNLGMRAPMVLERLQQDPAGVRGSFMIPGDSMIIVNRFGRRVVSEKLPYHDFARVFFEWDGQRGTYPNNPLIAIWDDAAMRFGGDGFGNPIPAPGVDPYWVVSADSLPDLEKGIAARLEGLRSMTGQAELDPRFTETLEATIGRWNEMAREGVDHDFGRGSTPIEQGLSAFFGVGEGPNPMMAPLAPDGPYHATILGPALIDTAGGPRCDPDGRVLRPDGSPIPGLLAVGNCAAAPSGEAYWAGGHTIGFIQCAAYLAGHAVAAA</sequence>
<evidence type="ECO:0000256" key="1">
    <source>
        <dbReference type="ARBA" id="ARBA00001974"/>
    </source>
</evidence>